<evidence type="ECO:0000256" key="1">
    <source>
        <dbReference type="ARBA" id="ARBA00004651"/>
    </source>
</evidence>
<feature type="transmembrane region" description="Helical" evidence="7">
    <location>
        <begin position="174"/>
        <end position="194"/>
    </location>
</feature>
<comment type="subcellular location">
    <subcellularLocation>
        <location evidence="1 7">Cell membrane</location>
        <topology evidence="1 7">Multi-pass membrane protein</topology>
    </subcellularLocation>
</comment>
<dbReference type="Gene3D" id="1.10.3720.10">
    <property type="entry name" value="MetI-like"/>
    <property type="match status" value="1"/>
</dbReference>
<dbReference type="PROSITE" id="PS50928">
    <property type="entry name" value="ABC_TM1"/>
    <property type="match status" value="1"/>
</dbReference>
<evidence type="ECO:0000256" key="8">
    <source>
        <dbReference type="SAM" id="MobiDB-lite"/>
    </source>
</evidence>
<dbReference type="GO" id="GO:0005886">
    <property type="term" value="C:plasma membrane"/>
    <property type="evidence" value="ECO:0007669"/>
    <property type="project" value="UniProtKB-SubCell"/>
</dbReference>
<sequence length="313" mass="33180">MSDPNAITAVEAPSLQPAGPRGRRGKSSDKPRSLAGDAWIDLRRNKIFWVSVVLVAVILLMAAWPTLFTSADPRACTLANQHGGATGTAYFGYDFQGCDVFAKTVYGARNSIIVGIMSTLLAGVIGLFFGLAAGYFGGWVDAVLSRGVDIMLGIPFLLGAIVLSNRLVTEKSDGVLAVTLTLGLLTWTSAARVMRSAVIASKNQDYVAAGRMLGATPYRLMARHILPNSIASFIVVLTILLGTNIASEATLSFLGVGLKNDAISWGISISEASPYARVATEPLVWPSIFLAATVLAFIMLGDAIRDAFDPKLR</sequence>
<dbReference type="RefSeq" id="WP_111648420.1">
    <property type="nucleotide sequence ID" value="NZ_JACHWI010000004.1"/>
</dbReference>
<dbReference type="InterPro" id="IPR050366">
    <property type="entry name" value="BP-dependent_transpt_permease"/>
</dbReference>
<dbReference type="PANTHER" id="PTHR43386:SF6">
    <property type="entry name" value="ABC TRANSPORTER PERMEASE PROTEIN"/>
    <property type="match status" value="1"/>
</dbReference>
<keyword evidence="11" id="KW-1185">Reference proteome</keyword>
<evidence type="ECO:0000256" key="4">
    <source>
        <dbReference type="ARBA" id="ARBA00022692"/>
    </source>
</evidence>
<keyword evidence="3" id="KW-1003">Cell membrane</keyword>
<evidence type="ECO:0000259" key="9">
    <source>
        <dbReference type="PROSITE" id="PS50928"/>
    </source>
</evidence>
<keyword evidence="6 7" id="KW-0472">Membrane</keyword>
<protein>
    <submittedName>
        <fullName evidence="10">Peptide/nickel transport system permease protein/oligopeptide transport system permease protein</fullName>
    </submittedName>
</protein>
<name>A0A327ZID7_9ACTN</name>
<dbReference type="PANTHER" id="PTHR43386">
    <property type="entry name" value="OLIGOPEPTIDE TRANSPORT SYSTEM PERMEASE PROTEIN APPC"/>
    <property type="match status" value="1"/>
</dbReference>
<dbReference type="Pfam" id="PF12911">
    <property type="entry name" value="OppC_N"/>
    <property type="match status" value="1"/>
</dbReference>
<evidence type="ECO:0000256" key="5">
    <source>
        <dbReference type="ARBA" id="ARBA00022989"/>
    </source>
</evidence>
<comment type="similarity">
    <text evidence="7">Belongs to the binding-protein-dependent transport system permease family.</text>
</comment>
<dbReference type="CDD" id="cd06261">
    <property type="entry name" value="TM_PBP2"/>
    <property type="match status" value="1"/>
</dbReference>
<evidence type="ECO:0000256" key="7">
    <source>
        <dbReference type="RuleBase" id="RU363032"/>
    </source>
</evidence>
<dbReference type="OrthoDB" id="9812701at2"/>
<dbReference type="GO" id="GO:0055085">
    <property type="term" value="P:transmembrane transport"/>
    <property type="evidence" value="ECO:0007669"/>
    <property type="project" value="InterPro"/>
</dbReference>
<feature type="transmembrane region" description="Helical" evidence="7">
    <location>
        <begin position="283"/>
        <end position="304"/>
    </location>
</feature>
<evidence type="ECO:0000256" key="6">
    <source>
        <dbReference type="ARBA" id="ARBA00023136"/>
    </source>
</evidence>
<gene>
    <name evidence="10" type="ORF">B0I29_103421</name>
</gene>
<evidence type="ECO:0000256" key="3">
    <source>
        <dbReference type="ARBA" id="ARBA00022475"/>
    </source>
</evidence>
<feature type="transmembrane region" description="Helical" evidence="7">
    <location>
        <begin position="148"/>
        <end position="168"/>
    </location>
</feature>
<feature type="region of interest" description="Disordered" evidence="8">
    <location>
        <begin position="1"/>
        <end position="32"/>
    </location>
</feature>
<keyword evidence="4 7" id="KW-0812">Transmembrane</keyword>
<feature type="transmembrane region" description="Helical" evidence="7">
    <location>
        <begin position="112"/>
        <end position="136"/>
    </location>
</feature>
<evidence type="ECO:0000313" key="11">
    <source>
        <dbReference type="Proteomes" id="UP000249341"/>
    </source>
</evidence>
<feature type="domain" description="ABC transmembrane type-1" evidence="9">
    <location>
        <begin position="108"/>
        <end position="301"/>
    </location>
</feature>
<dbReference type="AlphaFoldDB" id="A0A327ZID7"/>
<accession>A0A327ZID7</accession>
<proteinExistence type="inferred from homology"/>
<dbReference type="Pfam" id="PF00528">
    <property type="entry name" value="BPD_transp_1"/>
    <property type="match status" value="1"/>
</dbReference>
<comment type="caution">
    <text evidence="10">The sequence shown here is derived from an EMBL/GenBank/DDBJ whole genome shotgun (WGS) entry which is preliminary data.</text>
</comment>
<dbReference type="EMBL" id="QLMJ01000003">
    <property type="protein sequence ID" value="RAK40388.1"/>
    <property type="molecule type" value="Genomic_DNA"/>
</dbReference>
<dbReference type="Proteomes" id="UP000249341">
    <property type="component" value="Unassembled WGS sequence"/>
</dbReference>
<evidence type="ECO:0000313" key="10">
    <source>
        <dbReference type="EMBL" id="RAK40388.1"/>
    </source>
</evidence>
<keyword evidence="2 7" id="KW-0813">Transport</keyword>
<feature type="transmembrane region" description="Helical" evidence="7">
    <location>
        <begin position="225"/>
        <end position="246"/>
    </location>
</feature>
<dbReference type="InterPro" id="IPR000515">
    <property type="entry name" value="MetI-like"/>
</dbReference>
<dbReference type="InterPro" id="IPR035906">
    <property type="entry name" value="MetI-like_sf"/>
</dbReference>
<evidence type="ECO:0000256" key="2">
    <source>
        <dbReference type="ARBA" id="ARBA00022448"/>
    </source>
</evidence>
<organism evidence="10 11">
    <name type="scientific">Actinoplanes lutulentus</name>
    <dbReference type="NCBI Taxonomy" id="1287878"/>
    <lineage>
        <taxon>Bacteria</taxon>
        <taxon>Bacillati</taxon>
        <taxon>Actinomycetota</taxon>
        <taxon>Actinomycetes</taxon>
        <taxon>Micromonosporales</taxon>
        <taxon>Micromonosporaceae</taxon>
        <taxon>Actinoplanes</taxon>
    </lineage>
</organism>
<dbReference type="InterPro" id="IPR025966">
    <property type="entry name" value="OppC_N"/>
</dbReference>
<feature type="transmembrane region" description="Helical" evidence="7">
    <location>
        <begin position="47"/>
        <end position="64"/>
    </location>
</feature>
<keyword evidence="5 7" id="KW-1133">Transmembrane helix</keyword>
<reference evidence="10 11" key="1">
    <citation type="submission" date="2018-06" db="EMBL/GenBank/DDBJ databases">
        <title>Genomic Encyclopedia of Type Strains, Phase III (KMG-III): the genomes of soil and plant-associated and newly described type strains.</title>
        <authorList>
            <person name="Whitman W."/>
        </authorList>
    </citation>
    <scope>NUCLEOTIDE SEQUENCE [LARGE SCALE GENOMIC DNA]</scope>
    <source>
        <strain evidence="10 11">CGMCC 4.7090</strain>
    </source>
</reference>
<dbReference type="SUPFAM" id="SSF161098">
    <property type="entry name" value="MetI-like"/>
    <property type="match status" value="1"/>
</dbReference>